<name>A0A5C7FEG9_9BACT</name>
<evidence type="ECO:0000256" key="1">
    <source>
        <dbReference type="SAM" id="Coils"/>
    </source>
</evidence>
<dbReference type="AlphaFoldDB" id="A0A5C7FEG9"/>
<dbReference type="EMBL" id="VOXD01000016">
    <property type="protein sequence ID" value="TXF89161.1"/>
    <property type="molecule type" value="Genomic_DNA"/>
</dbReference>
<reference evidence="4 5" key="1">
    <citation type="submission" date="2019-08" db="EMBL/GenBank/DDBJ databases">
        <title>Lewinella sp. strain SSH13 Genome sequencing and assembly.</title>
        <authorList>
            <person name="Kim I."/>
        </authorList>
    </citation>
    <scope>NUCLEOTIDE SEQUENCE [LARGE SCALE GENOMIC DNA]</scope>
    <source>
        <strain evidence="4 5">SSH13</strain>
    </source>
</reference>
<evidence type="ECO:0000256" key="2">
    <source>
        <dbReference type="SAM" id="MobiDB-lite"/>
    </source>
</evidence>
<dbReference type="RefSeq" id="WP_147930923.1">
    <property type="nucleotide sequence ID" value="NZ_VOXD01000016.1"/>
</dbReference>
<evidence type="ECO:0000313" key="5">
    <source>
        <dbReference type="Proteomes" id="UP000321907"/>
    </source>
</evidence>
<keyword evidence="5" id="KW-1185">Reference proteome</keyword>
<keyword evidence="3" id="KW-0472">Membrane</keyword>
<organism evidence="4 5">
    <name type="scientific">Neolewinella aurantiaca</name>
    <dbReference type="NCBI Taxonomy" id="2602767"/>
    <lineage>
        <taxon>Bacteria</taxon>
        <taxon>Pseudomonadati</taxon>
        <taxon>Bacteroidota</taxon>
        <taxon>Saprospiria</taxon>
        <taxon>Saprospirales</taxon>
        <taxon>Lewinellaceae</taxon>
        <taxon>Neolewinella</taxon>
    </lineage>
</organism>
<feature type="compositionally biased region" description="Pro residues" evidence="2">
    <location>
        <begin position="9"/>
        <end position="20"/>
    </location>
</feature>
<keyword evidence="3" id="KW-1133">Transmembrane helix</keyword>
<feature type="region of interest" description="Disordered" evidence="2">
    <location>
        <begin position="1"/>
        <end position="24"/>
    </location>
</feature>
<protein>
    <submittedName>
        <fullName evidence="4">Uncharacterized protein</fullName>
    </submittedName>
</protein>
<proteinExistence type="predicted"/>
<evidence type="ECO:0000313" key="4">
    <source>
        <dbReference type="EMBL" id="TXF89161.1"/>
    </source>
</evidence>
<feature type="transmembrane region" description="Helical" evidence="3">
    <location>
        <begin position="29"/>
        <end position="49"/>
    </location>
</feature>
<gene>
    <name evidence="4" type="ORF">FUA23_11665</name>
</gene>
<accession>A0A5C7FEG9</accession>
<dbReference type="OrthoDB" id="848185at2"/>
<comment type="caution">
    <text evidence="4">The sequence shown here is derived from an EMBL/GenBank/DDBJ whole genome shotgun (WGS) entry which is preliminary data.</text>
</comment>
<dbReference type="Proteomes" id="UP000321907">
    <property type="component" value="Unassembled WGS sequence"/>
</dbReference>
<keyword evidence="1" id="KW-0175">Coiled coil</keyword>
<evidence type="ECO:0000256" key="3">
    <source>
        <dbReference type="SAM" id="Phobius"/>
    </source>
</evidence>
<keyword evidence="3" id="KW-0812">Transmembrane</keyword>
<feature type="coiled-coil region" evidence="1">
    <location>
        <begin position="83"/>
        <end position="204"/>
    </location>
</feature>
<sequence>MATIQNNPNPSPSPKFTPTPEPKKSRTPLLAGIIAVLLLALAGLGIGYANRGSENAQLSTDLVEMEQFKATAEKQYYESLAELEEMRGSNEELNALIDQQKEDLRTQKEKISSLTRDSRNLVAARRELAELRSQTDGYLVQLEEMRLANAELTENNQRLSTERDMLSSDLQVSRQQNESLNSERAVLVSEREQLTSTNQELNRKVGIASVLKANNITIVGQKARSNGKFAERKNANYVDRLYVCFNSLDNAVAKMGEETFQLRIINPAGETIQIDAEGSGVFTMADSGEQIPYTKAVNFEFDGAAASHCTDWSVESQQYTEGTYTAELYNKGYFVGEGTVTFK</sequence>